<feature type="transmembrane region" description="Helical" evidence="2">
    <location>
        <begin position="115"/>
        <end position="134"/>
    </location>
</feature>
<feature type="region of interest" description="Disordered" evidence="1">
    <location>
        <begin position="1"/>
        <end position="24"/>
    </location>
</feature>
<name>A0ABR9PYM4_9BACT</name>
<gene>
    <name evidence="3" type="ORF">G4177_33280</name>
</gene>
<feature type="transmembrane region" description="Helical" evidence="2">
    <location>
        <begin position="82"/>
        <end position="103"/>
    </location>
</feature>
<feature type="transmembrane region" description="Helical" evidence="2">
    <location>
        <begin position="49"/>
        <end position="70"/>
    </location>
</feature>
<organism evidence="3 4">
    <name type="scientific">Corallococcus soli</name>
    <dbReference type="NCBI Taxonomy" id="2710757"/>
    <lineage>
        <taxon>Bacteria</taxon>
        <taxon>Pseudomonadati</taxon>
        <taxon>Myxococcota</taxon>
        <taxon>Myxococcia</taxon>
        <taxon>Myxococcales</taxon>
        <taxon>Cystobacterineae</taxon>
        <taxon>Myxococcaceae</taxon>
        <taxon>Corallococcus</taxon>
    </lineage>
</organism>
<proteinExistence type="predicted"/>
<keyword evidence="2" id="KW-0812">Transmembrane</keyword>
<keyword evidence="2" id="KW-1133">Transmembrane helix</keyword>
<comment type="caution">
    <text evidence="3">The sequence shown here is derived from an EMBL/GenBank/DDBJ whole genome shotgun (WGS) entry which is preliminary data.</text>
</comment>
<protein>
    <submittedName>
        <fullName evidence="3">Uncharacterized protein</fullName>
    </submittedName>
</protein>
<evidence type="ECO:0000256" key="2">
    <source>
        <dbReference type="SAM" id="Phobius"/>
    </source>
</evidence>
<keyword evidence="2" id="KW-0472">Membrane</keyword>
<dbReference type="Proteomes" id="UP001516472">
    <property type="component" value="Unassembled WGS sequence"/>
</dbReference>
<sequence>MAQRAQALESPSVPPTAPRRRREPVEPPRSWWFQVLDFLELTSPEGRRAYVLVVGLLVVGFWPLALLAALDVSGTPRKALVALGPVSICMGLAALILVCGHRYGESLRWSRRQTWGMAALFLGLGLLGGLGLWFSEG</sequence>
<reference evidence="3 4" key="1">
    <citation type="submission" date="2020-02" db="EMBL/GenBank/DDBJ databases">
        <authorList>
            <person name="Babadi Z.K."/>
            <person name="Risdian C."/>
            <person name="Ebrahimipour G.H."/>
            <person name="Wink J."/>
        </authorList>
    </citation>
    <scope>NUCLEOTIDE SEQUENCE [LARGE SCALE GENOMIC DNA]</scope>
    <source>
        <strain evidence="3 4">ZKHCc1 1396</strain>
    </source>
</reference>
<accession>A0ABR9PYM4</accession>
<evidence type="ECO:0000313" key="4">
    <source>
        <dbReference type="Proteomes" id="UP001516472"/>
    </source>
</evidence>
<evidence type="ECO:0000313" key="3">
    <source>
        <dbReference type="EMBL" id="MBE4753035.1"/>
    </source>
</evidence>
<evidence type="ECO:0000256" key="1">
    <source>
        <dbReference type="SAM" id="MobiDB-lite"/>
    </source>
</evidence>
<dbReference type="EMBL" id="JAAIYO010000015">
    <property type="protein sequence ID" value="MBE4753035.1"/>
    <property type="molecule type" value="Genomic_DNA"/>
</dbReference>
<keyword evidence="4" id="KW-1185">Reference proteome</keyword>